<sequence>MTPSAVLQEEYCRCVERDFRRGHAGVCTDPSLKEMLWHSLLENPELHRDLQGEDLFEVFAAALKGHLDLREVLQNLSRAFEVLELAAINLSFFPWRKEFGTIKTFSGVYVHVLQGVLPEANITKSFRRLGYVPRDNFRLVLSKLPPGSILLSAACGFFAARVECEILGKLVASLEPCVVSPDQLLQARRESDGSLEGSVAKLRSLVRWRRGREISVEPTDEVDLYQESLEGQSPCGEASGARLSSQHVLAPPECVASPNSPRLHFWNPPQLPEQQGRLWASGQDQPHSNGVLGSEGPDLETSFSIISLRSGLSTTTDTDYTAQPSGGWFLSPGASYESSALQPHGANPPAAPSTRSPRSPQLSPVGARRAVGLGAANEPPCYHLHACLRPGALPASCCNTCRALHGPGCEGAQACRGRRHHVEELQSEKQKRLWLQRMEVDQLLQEGGGAWQ</sequence>
<reference evidence="5 6" key="1">
    <citation type="submission" date="2025-05" db="UniProtKB">
        <authorList>
            <consortium name="RefSeq"/>
        </authorList>
    </citation>
    <scope>IDENTIFICATION</scope>
</reference>
<feature type="domain" description="Spermatogenesis-associated protein 2 PUB-like" evidence="3">
    <location>
        <begin position="71"/>
        <end position="194"/>
    </location>
</feature>
<dbReference type="RefSeq" id="XP_072836756.1">
    <property type="nucleotide sequence ID" value="XM_072980655.1"/>
</dbReference>
<feature type="region of interest" description="Disordered" evidence="2">
    <location>
        <begin position="333"/>
        <end position="365"/>
    </location>
</feature>
<dbReference type="Proteomes" id="UP001652642">
    <property type="component" value="Chromosome 10"/>
</dbReference>
<accession>A0ABM5EUC4</accession>
<dbReference type="Gene3D" id="1.20.58.2190">
    <property type="match status" value="1"/>
</dbReference>
<gene>
    <name evidence="5 6" type="primary">SPATA2L</name>
</gene>
<dbReference type="PANTHER" id="PTHR15326:SF7">
    <property type="entry name" value="SPERMATOGENESIS-ASSOCIATED PROTEIN 2-LIKE PROTEIN"/>
    <property type="match status" value="1"/>
</dbReference>
<dbReference type="Pfam" id="PF21388">
    <property type="entry name" value="SPATA2_PUB-like"/>
    <property type="match status" value="1"/>
</dbReference>
<evidence type="ECO:0000256" key="1">
    <source>
        <dbReference type="ARBA" id="ARBA00038142"/>
    </source>
</evidence>
<keyword evidence="4" id="KW-1185">Reference proteome</keyword>
<evidence type="ECO:0000313" key="6">
    <source>
        <dbReference type="RefSeq" id="XP_072836756.1"/>
    </source>
</evidence>
<dbReference type="InterPro" id="IPR048839">
    <property type="entry name" value="SPATA2_PUB-like"/>
</dbReference>
<organism evidence="4 6">
    <name type="scientific">Pogona vitticeps</name>
    <name type="common">central bearded dragon</name>
    <dbReference type="NCBI Taxonomy" id="103695"/>
    <lineage>
        <taxon>Eukaryota</taxon>
        <taxon>Metazoa</taxon>
        <taxon>Chordata</taxon>
        <taxon>Craniata</taxon>
        <taxon>Vertebrata</taxon>
        <taxon>Euteleostomi</taxon>
        <taxon>Lepidosauria</taxon>
        <taxon>Squamata</taxon>
        <taxon>Bifurcata</taxon>
        <taxon>Unidentata</taxon>
        <taxon>Episquamata</taxon>
        <taxon>Toxicofera</taxon>
        <taxon>Iguania</taxon>
        <taxon>Acrodonta</taxon>
        <taxon>Agamidae</taxon>
        <taxon>Amphibolurinae</taxon>
        <taxon>Pogona</taxon>
    </lineage>
</organism>
<feature type="compositionally biased region" description="Low complexity" evidence="2">
    <location>
        <begin position="352"/>
        <end position="365"/>
    </location>
</feature>
<evidence type="ECO:0000313" key="5">
    <source>
        <dbReference type="RefSeq" id="XP_072836755.1"/>
    </source>
</evidence>
<evidence type="ECO:0000256" key="2">
    <source>
        <dbReference type="SAM" id="MobiDB-lite"/>
    </source>
</evidence>
<dbReference type="PANTHER" id="PTHR15326">
    <property type="entry name" value="SPERMATOGENESIS-ASSOCIATED PROTEIN 2/TAMOZHENNIC"/>
    <property type="match status" value="1"/>
</dbReference>
<protein>
    <submittedName>
        <fullName evidence="5 6">Spermatogenesis-associated protein 2-like protein</fullName>
    </submittedName>
</protein>
<name>A0ABM5EUC4_9SAUR</name>
<proteinExistence type="inferred from homology"/>
<evidence type="ECO:0000259" key="3">
    <source>
        <dbReference type="Pfam" id="PF21388"/>
    </source>
</evidence>
<comment type="similarity">
    <text evidence="1">Belongs to the SPATA2 family.</text>
</comment>
<dbReference type="RefSeq" id="XP_072836755.1">
    <property type="nucleotide sequence ID" value="XM_072980654.1"/>
</dbReference>
<dbReference type="GeneID" id="110076340"/>
<evidence type="ECO:0000313" key="4">
    <source>
        <dbReference type="Proteomes" id="UP001652642"/>
    </source>
</evidence>